<name>A0A1I7WJZ3_HETBA</name>
<reference evidence="3" key="1">
    <citation type="submission" date="2016-11" db="UniProtKB">
        <authorList>
            <consortium name="WormBaseParasite"/>
        </authorList>
    </citation>
    <scope>IDENTIFICATION</scope>
</reference>
<keyword evidence="2" id="KW-1185">Reference proteome</keyword>
<keyword evidence="1" id="KW-1133">Transmembrane helix</keyword>
<dbReference type="Proteomes" id="UP000095283">
    <property type="component" value="Unplaced"/>
</dbReference>
<feature type="transmembrane region" description="Helical" evidence="1">
    <location>
        <begin position="52"/>
        <end position="70"/>
    </location>
</feature>
<keyword evidence="1" id="KW-0472">Membrane</keyword>
<protein>
    <submittedName>
        <fullName evidence="3">Uncharacterized protein</fullName>
    </submittedName>
</protein>
<accession>A0A1I7WJZ3</accession>
<proteinExistence type="predicted"/>
<sequence>MIYIFKLIKHNFNNSLSSSDTYKFKSISSKSILLLIKFKVFLIILLGRSSAFHVRALYVYGISMFLFVSCRTNKLSSLFPLNHNKY</sequence>
<evidence type="ECO:0000313" key="3">
    <source>
        <dbReference type="WBParaSite" id="Hba_05291"/>
    </source>
</evidence>
<dbReference type="WBParaSite" id="Hba_05291">
    <property type="protein sequence ID" value="Hba_05291"/>
    <property type="gene ID" value="Hba_05291"/>
</dbReference>
<organism evidence="2 3">
    <name type="scientific">Heterorhabditis bacteriophora</name>
    <name type="common">Entomopathogenic nematode worm</name>
    <dbReference type="NCBI Taxonomy" id="37862"/>
    <lineage>
        <taxon>Eukaryota</taxon>
        <taxon>Metazoa</taxon>
        <taxon>Ecdysozoa</taxon>
        <taxon>Nematoda</taxon>
        <taxon>Chromadorea</taxon>
        <taxon>Rhabditida</taxon>
        <taxon>Rhabditina</taxon>
        <taxon>Rhabditomorpha</taxon>
        <taxon>Strongyloidea</taxon>
        <taxon>Heterorhabditidae</taxon>
        <taxon>Heterorhabditis</taxon>
    </lineage>
</organism>
<feature type="transmembrane region" description="Helical" evidence="1">
    <location>
        <begin position="27"/>
        <end position="46"/>
    </location>
</feature>
<evidence type="ECO:0000313" key="2">
    <source>
        <dbReference type="Proteomes" id="UP000095283"/>
    </source>
</evidence>
<dbReference type="AlphaFoldDB" id="A0A1I7WJZ3"/>
<evidence type="ECO:0000256" key="1">
    <source>
        <dbReference type="SAM" id="Phobius"/>
    </source>
</evidence>
<keyword evidence="1" id="KW-0812">Transmembrane</keyword>